<proteinExistence type="predicted"/>
<comment type="caution">
    <text evidence="2">The sequence shown here is derived from an EMBL/GenBank/DDBJ whole genome shotgun (WGS) entry which is preliminary data.</text>
</comment>
<keyword evidence="3" id="KW-1185">Reference proteome</keyword>
<dbReference type="STRING" id="1503.CLPU_2c00290"/>
<dbReference type="GO" id="GO:0016747">
    <property type="term" value="F:acyltransferase activity, transferring groups other than amino-acyl groups"/>
    <property type="evidence" value="ECO:0007669"/>
    <property type="project" value="InterPro"/>
</dbReference>
<dbReference type="RefSeq" id="WP_050353979.1">
    <property type="nucleotide sequence ID" value="NZ_LGSS01000002.1"/>
</dbReference>
<dbReference type="PANTHER" id="PTHR43259:SF1">
    <property type="entry name" value="N-ACETYLTRANSFERASE DOMAIN-CONTAINING PROTEIN"/>
    <property type="match status" value="1"/>
</dbReference>
<gene>
    <name evidence="2" type="ORF">CLPU_2c00290</name>
</gene>
<reference evidence="3" key="1">
    <citation type="submission" date="2015-07" db="EMBL/GenBank/DDBJ databases">
        <title>Draft genome sequence of the purine-degrading Gottschalkia purinilyticum DSM 1384 (formerly Clostridium purinilyticum).</title>
        <authorList>
            <person name="Poehlein A."/>
            <person name="Schiel-Bengelsdorf B."/>
            <person name="Bengelsdorf F.R."/>
            <person name="Daniel R."/>
            <person name="Duerre P."/>
        </authorList>
    </citation>
    <scope>NUCLEOTIDE SEQUENCE [LARGE SCALE GENOMIC DNA]</scope>
    <source>
        <strain evidence="3">DSM 1384</strain>
    </source>
</reference>
<dbReference type="PIRSF" id="PIRSF037663">
    <property type="entry name" value="Acetyltransf_GNAT_prd"/>
    <property type="match status" value="1"/>
</dbReference>
<sequence length="185" mass="21699">MKIRRAKQEDHIYSSELILNAIEGLGKTFTGYNEKRDIVDTLSKFFQMDECRFSYKNTIVYEEDKKVVGVILGYCSNDTDKLDEAIIKHLREMGIKRGAFDKESFENEYYIDTVSVDPQYQGRGIAKKLFKSIEDEARKLGHDVTSLIVDIDKENAYRLYQKLGYEEDQKMEVDGHLYRHMIKKL</sequence>
<evidence type="ECO:0000313" key="2">
    <source>
        <dbReference type="EMBL" id="KNF09578.1"/>
    </source>
</evidence>
<name>A0A0L0WDM2_GOTPU</name>
<evidence type="ECO:0000259" key="1">
    <source>
        <dbReference type="PROSITE" id="PS51186"/>
    </source>
</evidence>
<dbReference type="Proteomes" id="UP000037267">
    <property type="component" value="Unassembled WGS sequence"/>
</dbReference>
<dbReference type="PANTHER" id="PTHR43259">
    <property type="entry name" value="SPT10P"/>
    <property type="match status" value="1"/>
</dbReference>
<protein>
    <submittedName>
        <fullName evidence="2">Acetyltransferase</fullName>
    </submittedName>
</protein>
<accession>A0A0L0WDM2</accession>
<dbReference type="CDD" id="cd04301">
    <property type="entry name" value="NAT_SF"/>
    <property type="match status" value="1"/>
</dbReference>
<dbReference type="PROSITE" id="PS51186">
    <property type="entry name" value="GNAT"/>
    <property type="match status" value="1"/>
</dbReference>
<dbReference type="InterPro" id="IPR017255">
    <property type="entry name" value="AcTrfase_GNAT_prd"/>
</dbReference>
<dbReference type="Pfam" id="PF00583">
    <property type="entry name" value="Acetyltransf_1"/>
    <property type="match status" value="1"/>
</dbReference>
<keyword evidence="2" id="KW-0808">Transferase</keyword>
<organism evidence="2 3">
    <name type="scientific">Gottschalkia purinilytica</name>
    <name type="common">Clostridium purinilyticum</name>
    <dbReference type="NCBI Taxonomy" id="1503"/>
    <lineage>
        <taxon>Bacteria</taxon>
        <taxon>Bacillati</taxon>
        <taxon>Bacillota</taxon>
        <taxon>Tissierellia</taxon>
        <taxon>Tissierellales</taxon>
        <taxon>Gottschalkiaceae</taxon>
        <taxon>Gottschalkia</taxon>
    </lineage>
</organism>
<dbReference type="InterPro" id="IPR016181">
    <property type="entry name" value="Acyl_CoA_acyltransferase"/>
</dbReference>
<dbReference type="OrthoDB" id="948250at2"/>
<dbReference type="InterPro" id="IPR052829">
    <property type="entry name" value="N-acetyltransferase_domain"/>
</dbReference>
<feature type="domain" description="N-acetyltransferase" evidence="1">
    <location>
        <begin position="1"/>
        <end position="185"/>
    </location>
</feature>
<dbReference type="SUPFAM" id="SSF55729">
    <property type="entry name" value="Acyl-CoA N-acyltransferases (Nat)"/>
    <property type="match status" value="1"/>
</dbReference>
<dbReference type="Gene3D" id="3.40.630.30">
    <property type="match status" value="1"/>
</dbReference>
<dbReference type="InterPro" id="IPR000182">
    <property type="entry name" value="GNAT_dom"/>
</dbReference>
<dbReference type="AlphaFoldDB" id="A0A0L0WDM2"/>
<dbReference type="EMBL" id="LGSS01000002">
    <property type="protein sequence ID" value="KNF09578.1"/>
    <property type="molecule type" value="Genomic_DNA"/>
</dbReference>
<evidence type="ECO:0000313" key="3">
    <source>
        <dbReference type="Proteomes" id="UP000037267"/>
    </source>
</evidence>